<reference evidence="1 2" key="1">
    <citation type="submission" date="2019-03" db="EMBL/GenBank/DDBJ databases">
        <title>Genomic Encyclopedia of Type Strains, Phase IV (KMG-IV): sequencing the most valuable type-strain genomes for metagenomic binning, comparative biology and taxonomic classification.</title>
        <authorList>
            <person name="Goeker M."/>
        </authorList>
    </citation>
    <scope>NUCLEOTIDE SEQUENCE [LARGE SCALE GENOMIC DNA]</scope>
    <source>
        <strain evidence="1 2">DSM 11901</strain>
    </source>
</reference>
<dbReference type="EMBL" id="SNXW01000001">
    <property type="protein sequence ID" value="TDP88226.1"/>
    <property type="molecule type" value="Genomic_DNA"/>
</dbReference>
<evidence type="ECO:0000313" key="1">
    <source>
        <dbReference type="EMBL" id="TDP88226.1"/>
    </source>
</evidence>
<dbReference type="PANTHER" id="PTHR35566:SF1">
    <property type="entry name" value="TYPE VI SECRETION SYSTEM BASEPLATE COMPONENT TSSK1"/>
    <property type="match status" value="1"/>
</dbReference>
<protein>
    <submittedName>
        <fullName evidence="1">Type VI secretion system protein ImpJ</fullName>
    </submittedName>
</protein>
<dbReference type="InterPro" id="IPR010263">
    <property type="entry name" value="T6SS_TssK"/>
</dbReference>
<organism evidence="1 2">
    <name type="scientific">Aquabacterium commune</name>
    <dbReference type="NCBI Taxonomy" id="70586"/>
    <lineage>
        <taxon>Bacteria</taxon>
        <taxon>Pseudomonadati</taxon>
        <taxon>Pseudomonadota</taxon>
        <taxon>Betaproteobacteria</taxon>
        <taxon>Burkholderiales</taxon>
        <taxon>Aquabacterium</taxon>
    </lineage>
</organism>
<dbReference type="RefSeq" id="WP_133605863.1">
    <property type="nucleotide sequence ID" value="NZ_SNXW01000001.1"/>
</dbReference>
<sequence>MIPSAKVLWGEGLFLRPQHFQQQDAYHEWRLAQSMRALHPYAWGVRHLKVDADALQAGRLHLLELQVVFPDGELLNAPAEDELPPPIDLGSLGQSPSDVHAEGSTLAFHLAMAPVRHQGSNLAATQEEADTAVRYHRVAQHIGDGYTAAVSAEVVTLHKSVRLLSEPVPRSHLMSLPLLRLKRTSAGGFELDGRFMPPCVHIQSSPMLSLHLRRLLEVLQAKVDALYGMHREPSRNVIEFRSGDVASFWLLHTASTALAGLSHLARHPALHPERLFEKLLELAGALMTFSKTFTLADLPSYDHQQPGPGFQRLDQILRELLETVISTRCFAIALQERIPSFHHGQLASEQITQGTQFFLGVSAAMPPAELVEVVPQRFKVGAPDDVDKLVLSAMPGVRLVHAPQVPAAVPVRPGSYYFSLEPRGSLYERMLQAQALTLYAPTGIQDLRLELVAVNA</sequence>
<evidence type="ECO:0000313" key="2">
    <source>
        <dbReference type="Proteomes" id="UP000294593"/>
    </source>
</evidence>
<dbReference type="NCBIfam" id="TIGR03353">
    <property type="entry name" value="VI_chp_4"/>
    <property type="match status" value="1"/>
</dbReference>
<keyword evidence="2" id="KW-1185">Reference proteome</keyword>
<dbReference type="Pfam" id="PF05936">
    <property type="entry name" value="T6SS_VasE"/>
    <property type="match status" value="1"/>
</dbReference>
<accession>A0A4R6RQQ9</accession>
<gene>
    <name evidence="1" type="ORF">EV672_101371</name>
</gene>
<dbReference type="Proteomes" id="UP000294593">
    <property type="component" value="Unassembled WGS sequence"/>
</dbReference>
<dbReference type="OrthoDB" id="9775333at2"/>
<dbReference type="AlphaFoldDB" id="A0A4R6RQQ9"/>
<dbReference type="PANTHER" id="PTHR35566">
    <property type="entry name" value="BLR3599 PROTEIN"/>
    <property type="match status" value="1"/>
</dbReference>
<comment type="caution">
    <text evidence="1">The sequence shown here is derived from an EMBL/GenBank/DDBJ whole genome shotgun (WGS) entry which is preliminary data.</text>
</comment>
<name>A0A4R6RQQ9_9BURK</name>
<proteinExistence type="predicted"/>